<keyword evidence="7" id="KW-0472">Membrane</keyword>
<dbReference type="SUPFAM" id="SSF81653">
    <property type="entry name" value="Calcium ATPase, transduction domain A"/>
    <property type="match status" value="1"/>
</dbReference>
<dbReference type="InterPro" id="IPR023214">
    <property type="entry name" value="HAD_sf"/>
</dbReference>
<keyword evidence="6" id="KW-1133">Transmembrane helix</keyword>
<evidence type="ECO:0000256" key="9">
    <source>
        <dbReference type="ARBA" id="ARBA00049338"/>
    </source>
</evidence>
<comment type="subcellular location">
    <subcellularLocation>
        <location evidence="10">Cell membrane</location>
    </subcellularLocation>
    <subcellularLocation>
        <location evidence="1">Membrane</location>
        <topology evidence="1">Multi-pass membrane protein</topology>
    </subcellularLocation>
</comment>
<evidence type="ECO:0000256" key="5">
    <source>
        <dbReference type="ARBA" id="ARBA00022967"/>
    </source>
</evidence>
<dbReference type="GO" id="GO:0016887">
    <property type="term" value="F:ATP hydrolysis activity"/>
    <property type="evidence" value="ECO:0007669"/>
    <property type="project" value="InterPro"/>
</dbReference>
<keyword evidence="4" id="KW-0812">Transmembrane</keyword>
<comment type="catalytic activity">
    <reaction evidence="9">
        <text>Cd(2+)(in) + ATP + H2O = Cd(2+)(out) + ADP + phosphate + H(+)</text>
        <dbReference type="Rhea" id="RHEA:12132"/>
        <dbReference type="ChEBI" id="CHEBI:15377"/>
        <dbReference type="ChEBI" id="CHEBI:15378"/>
        <dbReference type="ChEBI" id="CHEBI:30616"/>
        <dbReference type="ChEBI" id="CHEBI:43474"/>
        <dbReference type="ChEBI" id="CHEBI:48775"/>
        <dbReference type="ChEBI" id="CHEBI:456216"/>
        <dbReference type="EC" id="7.2.2.21"/>
    </reaction>
</comment>
<dbReference type="InterPro" id="IPR044492">
    <property type="entry name" value="P_typ_ATPase_HD_dom"/>
</dbReference>
<dbReference type="SFLD" id="SFLDG00002">
    <property type="entry name" value="C1.7:_P-type_atpase_like"/>
    <property type="match status" value="1"/>
</dbReference>
<dbReference type="GO" id="GO:0008551">
    <property type="term" value="F:P-type cadmium transporter activity"/>
    <property type="evidence" value="ECO:0007669"/>
    <property type="project" value="UniProtKB-EC"/>
</dbReference>
<dbReference type="AlphaFoldDB" id="A0A3E3EDG5"/>
<dbReference type="SFLD" id="SFLDF00027">
    <property type="entry name" value="p-type_atpase"/>
    <property type="match status" value="1"/>
</dbReference>
<reference evidence="12 13" key="1">
    <citation type="submission" date="2018-08" db="EMBL/GenBank/DDBJ databases">
        <title>A genome reference for cultivated species of the human gut microbiota.</title>
        <authorList>
            <person name="Zou Y."/>
            <person name="Xue W."/>
            <person name="Luo G."/>
        </authorList>
    </citation>
    <scope>NUCLEOTIDE SEQUENCE [LARGE SCALE GENOMIC DNA]</scope>
    <source>
        <strain evidence="12 13">OM06-4</strain>
    </source>
</reference>
<dbReference type="PRINTS" id="PR00119">
    <property type="entry name" value="CATATPASE"/>
</dbReference>
<dbReference type="PANTHER" id="PTHR48085:SF5">
    <property type="entry name" value="CADMIUM_ZINC-TRANSPORTING ATPASE HMA4-RELATED"/>
    <property type="match status" value="1"/>
</dbReference>
<comment type="similarity">
    <text evidence="2 10">Belongs to the cation transport ATPase (P-type) (TC 3.A.3) family. Type IB subfamily.</text>
</comment>
<name>A0A3E3EDG5_9FIRM</name>
<dbReference type="InterPro" id="IPR051014">
    <property type="entry name" value="Cation_Transport_ATPase_IB"/>
</dbReference>
<dbReference type="InterPro" id="IPR027256">
    <property type="entry name" value="P-typ_ATPase_IB"/>
</dbReference>
<dbReference type="PROSITE" id="PS00154">
    <property type="entry name" value="ATPASE_E1_E2"/>
    <property type="match status" value="1"/>
</dbReference>
<evidence type="ECO:0000313" key="13">
    <source>
        <dbReference type="Proteomes" id="UP000261032"/>
    </source>
</evidence>
<feature type="domain" description="P-type ATPase A" evidence="11">
    <location>
        <begin position="205"/>
        <end position="302"/>
    </location>
</feature>
<protein>
    <recommendedName>
        <fullName evidence="8">Cd(2+)-exporting ATPase</fullName>
        <ecNumber evidence="8">7.2.2.21</ecNumber>
    </recommendedName>
</protein>
<evidence type="ECO:0000256" key="8">
    <source>
        <dbReference type="ARBA" id="ARBA00039103"/>
    </source>
</evidence>
<dbReference type="Gene3D" id="3.40.1110.10">
    <property type="entry name" value="Calcium-transporting ATPase, cytoplasmic domain N"/>
    <property type="match status" value="1"/>
</dbReference>
<evidence type="ECO:0000313" key="12">
    <source>
        <dbReference type="EMBL" id="RGD85572.1"/>
    </source>
</evidence>
<dbReference type="InterPro" id="IPR008250">
    <property type="entry name" value="ATPase_P-typ_transduc_dom_A_sf"/>
</dbReference>
<dbReference type="InterPro" id="IPR059000">
    <property type="entry name" value="ATPase_P-type_domA"/>
</dbReference>
<sequence>MKAYQIVHDMPGRMRIRYGKYTFSKTAAIGLSYELERWKMVNKVEANDITGSILFIYDKNRRRELLALIRQFEIEKFDVTPYLATIKEYNSYEITQKEVSQNYTSKFIKLLLRRYSIRWFLPTPIQYLSSIVLAVKYFKKGLASLGKGHIDVPVLDATSIAVSMLNRQFKTAGDIMFLLSVSQLLEDYTRKKTTLQLKESLSLHLDKVWILENESEIEIPSDTLKRGDIVIVHMGTMIPVDGEITDGQALINESSFTGEPLSKAVGKDDTVFAGTIVEEGKIYVKVRNLQKESRINKIVDMIDVNETLKAGVQSRAEHLADSIVPFSFFGFFGLLLWTRSLTRATSILLVDYSCAIKLTTSISIISAMQEAGKHSIMVKGGKYLEAMAQADTIVFDKTGTLTNATPFVQEVTPLDDYSRDEVLRIAACLEEHFPHSVANAIVKQAQDEELLHQEEHAEVEYIIAHGIATNLHGQRAIIGSEHFVFDDEQIEKTPEIVQLISKLHSKGASSLIYLAIGQRLAGIISIYDPLKPEAKHVINNLREIGFKKVIMLTGDCENAAGHIANELGIDDYKAGILPEDKAEYIRLLKAEGKKVVMVGDGVNDTPALSSADVSISMQDSSDIARELADVTLTSSRLDEIVEFKKISILLMQRIKHNYTNIVAFNSLLILSGLIGLLQPNTSAFLHNTSTFLFSAVSTKPLLYKKEN</sequence>
<dbReference type="GO" id="GO:0005524">
    <property type="term" value="F:ATP binding"/>
    <property type="evidence" value="ECO:0007669"/>
    <property type="project" value="UniProtKB-UniRule"/>
</dbReference>
<keyword evidence="10" id="KW-0547">Nucleotide-binding</keyword>
<dbReference type="SFLD" id="SFLDS00003">
    <property type="entry name" value="Haloacid_Dehalogenase"/>
    <property type="match status" value="1"/>
</dbReference>
<proteinExistence type="inferred from homology"/>
<dbReference type="SUPFAM" id="SSF56784">
    <property type="entry name" value="HAD-like"/>
    <property type="match status" value="1"/>
</dbReference>
<dbReference type="InterPro" id="IPR018303">
    <property type="entry name" value="ATPase_P-typ_P_site"/>
</dbReference>
<dbReference type="PANTHER" id="PTHR48085">
    <property type="entry name" value="CADMIUM/ZINC-TRANSPORTING ATPASE HMA2-RELATED"/>
    <property type="match status" value="1"/>
</dbReference>
<dbReference type="NCBIfam" id="TIGR01525">
    <property type="entry name" value="ATPase-IB_hvy"/>
    <property type="match status" value="1"/>
</dbReference>
<dbReference type="GO" id="GO:0005886">
    <property type="term" value="C:plasma membrane"/>
    <property type="evidence" value="ECO:0007669"/>
    <property type="project" value="UniProtKB-SubCell"/>
</dbReference>
<evidence type="ECO:0000256" key="3">
    <source>
        <dbReference type="ARBA" id="ARBA00022539"/>
    </source>
</evidence>
<organism evidence="12 13">
    <name type="scientific">Thomasclavelia ramosa</name>
    <dbReference type="NCBI Taxonomy" id="1547"/>
    <lineage>
        <taxon>Bacteria</taxon>
        <taxon>Bacillati</taxon>
        <taxon>Bacillota</taxon>
        <taxon>Erysipelotrichia</taxon>
        <taxon>Erysipelotrichales</taxon>
        <taxon>Coprobacillaceae</taxon>
        <taxon>Thomasclavelia</taxon>
    </lineage>
</organism>
<evidence type="ECO:0000256" key="1">
    <source>
        <dbReference type="ARBA" id="ARBA00004141"/>
    </source>
</evidence>
<dbReference type="InterPro" id="IPR036412">
    <property type="entry name" value="HAD-like_sf"/>
</dbReference>
<evidence type="ECO:0000256" key="7">
    <source>
        <dbReference type="ARBA" id="ARBA00023136"/>
    </source>
</evidence>
<dbReference type="Gene3D" id="2.70.150.10">
    <property type="entry name" value="Calcium-transporting ATPase, cytoplasmic transduction domain A"/>
    <property type="match status" value="1"/>
</dbReference>
<dbReference type="Pfam" id="PF00702">
    <property type="entry name" value="Hydrolase"/>
    <property type="match status" value="1"/>
</dbReference>
<dbReference type="Pfam" id="PF19991">
    <property type="entry name" value="HMA_2"/>
    <property type="match status" value="1"/>
</dbReference>
<comment type="caution">
    <text evidence="12">The sequence shown here is derived from an EMBL/GenBank/DDBJ whole genome shotgun (WGS) entry which is preliminary data.</text>
</comment>
<dbReference type="InterPro" id="IPR001757">
    <property type="entry name" value="P_typ_ATPase"/>
</dbReference>
<accession>A0A3E3EDG5</accession>
<dbReference type="InterPro" id="IPR023299">
    <property type="entry name" value="ATPase_P-typ_cyto_dom_N"/>
</dbReference>
<keyword evidence="3" id="KW-0104">Cadmium</keyword>
<keyword evidence="10" id="KW-1003">Cell membrane</keyword>
<dbReference type="GO" id="GO:0046872">
    <property type="term" value="F:metal ion binding"/>
    <property type="evidence" value="ECO:0007669"/>
    <property type="project" value="UniProtKB-KW"/>
</dbReference>
<evidence type="ECO:0000256" key="6">
    <source>
        <dbReference type="ARBA" id="ARBA00022989"/>
    </source>
</evidence>
<gene>
    <name evidence="12" type="ORF">DXB93_08405</name>
</gene>
<dbReference type="RefSeq" id="WP_117581312.1">
    <property type="nucleotide sequence ID" value="NZ_CAXMZF010000001.1"/>
</dbReference>
<dbReference type="PROSITE" id="PS01229">
    <property type="entry name" value="COF_2"/>
    <property type="match status" value="1"/>
</dbReference>
<keyword evidence="5" id="KW-1278">Translocase</keyword>
<dbReference type="Pfam" id="PF00122">
    <property type="entry name" value="E1-E2_ATPase"/>
    <property type="match status" value="1"/>
</dbReference>
<dbReference type="EC" id="7.2.2.21" evidence="8"/>
<evidence type="ECO:0000256" key="4">
    <source>
        <dbReference type="ARBA" id="ARBA00022692"/>
    </source>
</evidence>
<evidence type="ECO:0000256" key="2">
    <source>
        <dbReference type="ARBA" id="ARBA00006024"/>
    </source>
</evidence>
<dbReference type="Proteomes" id="UP000261032">
    <property type="component" value="Unassembled WGS sequence"/>
</dbReference>
<keyword evidence="10" id="KW-0067">ATP-binding</keyword>
<dbReference type="NCBIfam" id="TIGR01494">
    <property type="entry name" value="ATPase_P-type"/>
    <property type="match status" value="1"/>
</dbReference>
<dbReference type="EMBL" id="QUSL01000010">
    <property type="protein sequence ID" value="RGD85572.1"/>
    <property type="molecule type" value="Genomic_DNA"/>
</dbReference>
<keyword evidence="10" id="KW-0479">Metal-binding</keyword>
<dbReference type="Gene3D" id="3.40.50.1000">
    <property type="entry name" value="HAD superfamily/HAD-like"/>
    <property type="match status" value="1"/>
</dbReference>
<evidence type="ECO:0000256" key="10">
    <source>
        <dbReference type="RuleBase" id="RU362081"/>
    </source>
</evidence>
<evidence type="ECO:0000259" key="11">
    <source>
        <dbReference type="Pfam" id="PF00122"/>
    </source>
</evidence>